<protein>
    <submittedName>
        <fullName evidence="1">Membrane-fusion protein component of the RND family transporter</fullName>
    </submittedName>
</protein>
<organism evidence="1 2">
    <name type="scientific">Rickettsia akari (strain Hartford)</name>
    <dbReference type="NCBI Taxonomy" id="293614"/>
    <lineage>
        <taxon>Bacteria</taxon>
        <taxon>Pseudomonadati</taxon>
        <taxon>Pseudomonadota</taxon>
        <taxon>Alphaproteobacteria</taxon>
        <taxon>Rickettsiales</taxon>
        <taxon>Rickettsiaceae</taxon>
        <taxon>Rickettsieae</taxon>
        <taxon>Rickettsia</taxon>
        <taxon>spotted fever group</taxon>
    </lineage>
</organism>
<gene>
    <name evidence="1" type="ordered locus">A1C_03110</name>
</gene>
<evidence type="ECO:0000313" key="1">
    <source>
        <dbReference type="EMBL" id="ABV74908.1"/>
    </source>
</evidence>
<evidence type="ECO:0000313" key="2">
    <source>
        <dbReference type="Proteomes" id="UP000006830"/>
    </source>
</evidence>
<name>A8GND3_RICAH</name>
<proteinExistence type="predicted"/>
<dbReference type="HOGENOM" id="CLU_2847042_0_0_5"/>
<dbReference type="AlphaFoldDB" id="A8GND3"/>
<dbReference type="EMBL" id="CP000847">
    <property type="protein sequence ID" value="ABV74908.1"/>
    <property type="molecule type" value="Genomic_DNA"/>
</dbReference>
<reference evidence="1" key="1">
    <citation type="submission" date="2007-09" db="EMBL/GenBank/DDBJ databases">
        <title>Complete Genome Sequence of Rickettsia akari.</title>
        <authorList>
            <person name="Madan A."/>
            <person name="Fahey J."/>
            <person name="Helton E."/>
            <person name="Ketteman M."/>
            <person name="Madan A."/>
            <person name="Rodrigues S."/>
            <person name="Sanchez A."/>
            <person name="Whiting M."/>
            <person name="Dasch G."/>
            <person name="Eremeeva M."/>
        </authorList>
    </citation>
    <scope>NUCLEOTIDE SEQUENCE</scope>
    <source>
        <strain evidence="1">Hartford</strain>
    </source>
</reference>
<accession>A8GND3</accession>
<dbReference type="Proteomes" id="UP000006830">
    <property type="component" value="Chromosome"/>
</dbReference>
<dbReference type="eggNOG" id="COG0845">
    <property type="taxonomic scope" value="Bacteria"/>
</dbReference>
<dbReference type="KEGG" id="rak:A1C_03110"/>
<dbReference type="STRING" id="293614.A1C_03110"/>
<sequence length="65" mass="7266">MITLLVLIVILVVWVIKNHHKSSKQITIATPVEITKVIRKDVPYVIELAGAAETYQSADIRPQVT</sequence>
<keyword evidence="2" id="KW-1185">Reference proteome</keyword>